<keyword evidence="2" id="KW-0004">4Fe-4S</keyword>
<evidence type="ECO:0000256" key="7">
    <source>
        <dbReference type="ARBA" id="ARBA00023014"/>
    </source>
</evidence>
<dbReference type="InterPro" id="IPR050572">
    <property type="entry name" value="Fe-S_Ferredoxin"/>
</dbReference>
<evidence type="ECO:0000256" key="2">
    <source>
        <dbReference type="ARBA" id="ARBA00022485"/>
    </source>
</evidence>
<keyword evidence="1" id="KW-0813">Transport</keyword>
<organism evidence="9 10">
    <name type="scientific">Intestinibacter bartlettii</name>
    <dbReference type="NCBI Taxonomy" id="261299"/>
    <lineage>
        <taxon>Bacteria</taxon>
        <taxon>Bacillati</taxon>
        <taxon>Bacillota</taxon>
        <taxon>Clostridia</taxon>
        <taxon>Peptostreptococcales</taxon>
        <taxon>Peptostreptococcaceae</taxon>
        <taxon>Intestinibacter</taxon>
    </lineage>
</organism>
<dbReference type="InterPro" id="IPR017900">
    <property type="entry name" value="4Fe4S_Fe_S_CS"/>
</dbReference>
<dbReference type="PROSITE" id="PS00198">
    <property type="entry name" value="4FE4S_FER_1"/>
    <property type="match status" value="1"/>
</dbReference>
<evidence type="ECO:0000313" key="10">
    <source>
        <dbReference type="Proteomes" id="UP001196301"/>
    </source>
</evidence>
<dbReference type="InterPro" id="IPR017896">
    <property type="entry name" value="4Fe4S_Fe-S-bd"/>
</dbReference>
<evidence type="ECO:0000256" key="3">
    <source>
        <dbReference type="ARBA" id="ARBA00022723"/>
    </source>
</evidence>
<keyword evidence="4" id="KW-0677">Repeat</keyword>
<evidence type="ECO:0000259" key="8">
    <source>
        <dbReference type="PROSITE" id="PS51379"/>
    </source>
</evidence>
<proteinExistence type="predicted"/>
<evidence type="ECO:0000256" key="4">
    <source>
        <dbReference type="ARBA" id="ARBA00022737"/>
    </source>
</evidence>
<reference evidence="9 10" key="1">
    <citation type="submission" date="2021-06" db="EMBL/GenBank/DDBJ databases">
        <authorList>
            <person name="Sun Q."/>
            <person name="Li D."/>
        </authorList>
    </citation>
    <scope>NUCLEOTIDE SEQUENCE [LARGE SCALE GENOMIC DNA]</scope>
    <source>
        <strain evidence="9 10">N19</strain>
    </source>
</reference>
<dbReference type="Pfam" id="PF14697">
    <property type="entry name" value="Fer4_21"/>
    <property type="match status" value="1"/>
</dbReference>
<feature type="domain" description="4Fe-4S ferredoxin-type" evidence="8">
    <location>
        <begin position="36"/>
        <end position="65"/>
    </location>
</feature>
<keyword evidence="6" id="KW-0408">Iron</keyword>
<accession>A0ABS6DYT6</accession>
<dbReference type="RefSeq" id="WP_216569528.1">
    <property type="nucleotide sequence ID" value="NZ_JAHLOQ010000019.1"/>
</dbReference>
<evidence type="ECO:0000256" key="5">
    <source>
        <dbReference type="ARBA" id="ARBA00022982"/>
    </source>
</evidence>
<gene>
    <name evidence="9" type="ORF">KQI20_08140</name>
</gene>
<dbReference type="PANTHER" id="PTHR43687">
    <property type="entry name" value="ADENYLYLSULFATE REDUCTASE, BETA SUBUNIT"/>
    <property type="match status" value="1"/>
</dbReference>
<protein>
    <submittedName>
        <fullName evidence="9">4Fe-4S binding protein</fullName>
    </submittedName>
</protein>
<keyword evidence="7" id="KW-0411">Iron-sulfur</keyword>
<comment type="caution">
    <text evidence="9">The sequence shown here is derived from an EMBL/GenBank/DDBJ whole genome shotgun (WGS) entry which is preliminary data.</text>
</comment>
<keyword evidence="10" id="KW-1185">Reference proteome</keyword>
<feature type="domain" description="4Fe-4S ferredoxin-type" evidence="8">
    <location>
        <begin position="6"/>
        <end position="35"/>
    </location>
</feature>
<dbReference type="Proteomes" id="UP001196301">
    <property type="component" value="Unassembled WGS sequence"/>
</dbReference>
<name>A0ABS6DYT6_9FIRM</name>
<keyword evidence="3" id="KW-0479">Metal-binding</keyword>
<dbReference type="PANTHER" id="PTHR43687:SF6">
    <property type="entry name" value="L-ASPARTATE SEMIALDEHYDE SULFURTRANSFERASE IRON-SULFUR SUBUNIT"/>
    <property type="match status" value="1"/>
</dbReference>
<dbReference type="EMBL" id="JAHLOQ010000019">
    <property type="protein sequence ID" value="MBU5336407.1"/>
    <property type="molecule type" value="Genomic_DNA"/>
</dbReference>
<evidence type="ECO:0000313" key="9">
    <source>
        <dbReference type="EMBL" id="MBU5336407.1"/>
    </source>
</evidence>
<evidence type="ECO:0000256" key="6">
    <source>
        <dbReference type="ARBA" id="ARBA00023004"/>
    </source>
</evidence>
<keyword evidence="5" id="KW-0249">Electron transport</keyword>
<dbReference type="PROSITE" id="PS51379">
    <property type="entry name" value="4FE4S_FER_2"/>
    <property type="match status" value="2"/>
</dbReference>
<sequence length="69" mass="7504">MKKFKKKAIVDKSACVACGTCLKACPLQIIRIEQGIFAEINYEKCVGCGKCALVCPASIINIEKKEVVI</sequence>
<evidence type="ECO:0000256" key="1">
    <source>
        <dbReference type="ARBA" id="ARBA00022448"/>
    </source>
</evidence>